<gene>
    <name evidence="1" type="ORF">PIB30_100712</name>
</gene>
<feature type="non-terminal residue" evidence="1">
    <location>
        <position position="186"/>
    </location>
</feature>
<accession>A0ABU6RY46</accession>
<evidence type="ECO:0000313" key="2">
    <source>
        <dbReference type="Proteomes" id="UP001341840"/>
    </source>
</evidence>
<dbReference type="PANTHER" id="PTHR43061:SF1">
    <property type="entry name" value="GTP DIPHOSPHOKINASE RSH1, CHLOROPLASTIC-RELATED"/>
    <property type="match status" value="1"/>
</dbReference>
<protein>
    <submittedName>
        <fullName evidence="1">Uncharacterized protein</fullName>
    </submittedName>
</protein>
<dbReference type="Proteomes" id="UP001341840">
    <property type="component" value="Unassembled WGS sequence"/>
</dbReference>
<keyword evidence="2" id="KW-1185">Reference proteome</keyword>
<organism evidence="1 2">
    <name type="scientific">Stylosanthes scabra</name>
    <dbReference type="NCBI Taxonomy" id="79078"/>
    <lineage>
        <taxon>Eukaryota</taxon>
        <taxon>Viridiplantae</taxon>
        <taxon>Streptophyta</taxon>
        <taxon>Embryophyta</taxon>
        <taxon>Tracheophyta</taxon>
        <taxon>Spermatophyta</taxon>
        <taxon>Magnoliopsida</taxon>
        <taxon>eudicotyledons</taxon>
        <taxon>Gunneridae</taxon>
        <taxon>Pentapetalae</taxon>
        <taxon>rosids</taxon>
        <taxon>fabids</taxon>
        <taxon>Fabales</taxon>
        <taxon>Fabaceae</taxon>
        <taxon>Papilionoideae</taxon>
        <taxon>50 kb inversion clade</taxon>
        <taxon>dalbergioids sensu lato</taxon>
        <taxon>Dalbergieae</taxon>
        <taxon>Pterocarpus clade</taxon>
        <taxon>Stylosanthes</taxon>
    </lineage>
</organism>
<dbReference type="PANTHER" id="PTHR43061">
    <property type="entry name" value="GTP DIPHOSPHOKINASE RSH1, CHLOROPLASTIC-RELATED"/>
    <property type="match status" value="1"/>
</dbReference>
<dbReference type="Gene3D" id="1.10.3210.10">
    <property type="entry name" value="Hypothetical protein af1432"/>
    <property type="match status" value="1"/>
</dbReference>
<name>A0ABU6RY46_9FABA</name>
<proteinExistence type="predicted"/>
<evidence type="ECO:0000313" key="1">
    <source>
        <dbReference type="EMBL" id="MED6128720.1"/>
    </source>
</evidence>
<reference evidence="1 2" key="1">
    <citation type="journal article" date="2023" name="Plants (Basel)">
        <title>Bridging the Gap: Combining Genomics and Transcriptomics Approaches to Understand Stylosanthes scabra, an Orphan Legume from the Brazilian Caatinga.</title>
        <authorList>
            <person name="Ferreira-Neto J.R.C."/>
            <person name="da Silva M.D."/>
            <person name="Binneck E."/>
            <person name="de Melo N.F."/>
            <person name="da Silva R.H."/>
            <person name="de Melo A.L.T.M."/>
            <person name="Pandolfi V."/>
            <person name="Bustamante F.O."/>
            <person name="Brasileiro-Vidal A.C."/>
            <person name="Benko-Iseppon A.M."/>
        </authorList>
    </citation>
    <scope>NUCLEOTIDE SEQUENCE [LARGE SCALE GENOMIC DNA]</scope>
    <source>
        <tissue evidence="1">Leaves</tissue>
    </source>
</reference>
<dbReference type="SUPFAM" id="SSF109604">
    <property type="entry name" value="HD-domain/PDEase-like"/>
    <property type="match status" value="1"/>
</dbReference>
<dbReference type="Pfam" id="PF13328">
    <property type="entry name" value="HD_4"/>
    <property type="match status" value="1"/>
</dbReference>
<dbReference type="EMBL" id="JASCZI010033057">
    <property type="protein sequence ID" value="MED6128720.1"/>
    <property type="molecule type" value="Genomic_DNA"/>
</dbReference>
<sequence length="186" mass="21139">MAVKLTRWSMINDIVPTSRQDRTKCRRFHTEDEFGANIRHIVEGETKVRIIIVKLADRLHNMGTLSHMPPHKQASIAMGTLQVFAPLAKLLGKYQIKAYMHYNRELALNLHILNMGFDWDTSDMSILMFAKLVKPLIGTTRIMINNLHIKSNLLMTPTLDGKAFLYSFSSKPEVRIGITFGSGGKE</sequence>
<comment type="caution">
    <text evidence="1">The sequence shown here is derived from an EMBL/GenBank/DDBJ whole genome shotgun (WGS) entry which is preliminary data.</text>
</comment>